<protein>
    <submittedName>
        <fullName evidence="1">McrC family protein</fullName>
    </submittedName>
</protein>
<dbReference type="PANTHER" id="PTHR38733:SF1">
    <property type="entry name" value="TYPE IV METHYL-DIRECTED RESTRICTION ENZYME ECOKMCRBC"/>
    <property type="match status" value="1"/>
</dbReference>
<sequence length="411" mass="47822">MHKQRKIIQVFEHQRLLKGNIYDEVRFETRYFDALLKLNELHENRYFTAIYGGIKFDSFVGVLQIDDLVIEVLPKVEGYTSTKNQWRDVLIDMLRVTHDLKVSEVGQAHVDKQSIHLLDIYFDWFLTEIEQLIHAGLIKQYRKETKNTLALKGKLEFAGHIRSNLVHQERFYTTHQVYDKDHLLHRIINEALGVVEKLSKGSYRYGRCKAVALNFPEVSFIASSPSTFEKFKFNRKSEPYRTALALARLIILNYSPNVKSGVENMLALMFDMNDLWERYVLAKLKQQAGGEWLVKGQDIKRFWEGKTIRPDIVLEHVETKTSVVIDTKWKNYAYERIGMDDLRQIYVYNDFWEAKMGMLLYPSPTMTKVAVEGTYAKNGYRGKIGLATVLDSNGKLSRDLGTNIFSLLTVD</sequence>
<dbReference type="Proteomes" id="UP001517367">
    <property type="component" value="Unassembled WGS sequence"/>
</dbReference>
<keyword evidence="2" id="KW-1185">Reference proteome</keyword>
<evidence type="ECO:0000313" key="1">
    <source>
        <dbReference type="EMBL" id="MFN0292510.1"/>
    </source>
</evidence>
<dbReference type="InterPro" id="IPR019292">
    <property type="entry name" value="McrC"/>
</dbReference>
<dbReference type="Pfam" id="PF10117">
    <property type="entry name" value="McrBC"/>
    <property type="match status" value="1"/>
</dbReference>
<name>A0ABW9JKX0_9SPHI</name>
<reference evidence="1 2" key="1">
    <citation type="submission" date="2024-12" db="EMBL/GenBank/DDBJ databases">
        <authorList>
            <person name="Hu S."/>
        </authorList>
    </citation>
    <scope>NUCLEOTIDE SEQUENCE [LARGE SCALE GENOMIC DNA]</scope>
    <source>
        <strain evidence="1 2">P-25</strain>
    </source>
</reference>
<evidence type="ECO:0000313" key="2">
    <source>
        <dbReference type="Proteomes" id="UP001517367"/>
    </source>
</evidence>
<gene>
    <name evidence="1" type="ORF">E5L68_013985</name>
</gene>
<comment type="caution">
    <text evidence="1">The sequence shown here is derived from an EMBL/GenBank/DDBJ whole genome shotgun (WGS) entry which is preliminary data.</text>
</comment>
<dbReference type="PANTHER" id="PTHR38733">
    <property type="entry name" value="PROTEIN MCRC"/>
    <property type="match status" value="1"/>
</dbReference>
<accession>A0ABW9JKX0</accession>
<proteinExistence type="predicted"/>
<dbReference type="EMBL" id="SRMP02000025">
    <property type="protein sequence ID" value="MFN0292510.1"/>
    <property type="molecule type" value="Genomic_DNA"/>
</dbReference>
<dbReference type="RefSeq" id="WP_171047043.1">
    <property type="nucleotide sequence ID" value="NZ_SRMP02000025.1"/>
</dbReference>
<organism evidence="1 2">
    <name type="scientific">Pedobacter helvus</name>
    <dbReference type="NCBI Taxonomy" id="2563444"/>
    <lineage>
        <taxon>Bacteria</taxon>
        <taxon>Pseudomonadati</taxon>
        <taxon>Bacteroidota</taxon>
        <taxon>Sphingobacteriia</taxon>
        <taxon>Sphingobacteriales</taxon>
        <taxon>Sphingobacteriaceae</taxon>
        <taxon>Pedobacter</taxon>
    </lineage>
</organism>